<dbReference type="PANTHER" id="PTHR34987">
    <property type="entry name" value="C, PUTATIVE (AFU_ORTHOLOGUE AFUA_3G02880)-RELATED"/>
    <property type="match status" value="1"/>
</dbReference>
<dbReference type="Gene3D" id="2.60.120.260">
    <property type="entry name" value="Galactose-binding domain-like"/>
    <property type="match status" value="1"/>
</dbReference>
<proteinExistence type="predicted"/>
<dbReference type="Gene3D" id="2.60.420.10">
    <property type="entry name" value="Maltose phosphorylase, domain 3"/>
    <property type="match status" value="1"/>
</dbReference>
<evidence type="ECO:0000313" key="3">
    <source>
        <dbReference type="Proteomes" id="UP000078486"/>
    </source>
</evidence>
<accession>A0A178IPG5</accession>
<comment type="caution">
    <text evidence="2">The sequence shown here is derived from an EMBL/GenBank/DDBJ whole genome shotgun (WGS) entry which is preliminary data.</text>
</comment>
<dbReference type="InterPro" id="IPR012341">
    <property type="entry name" value="6hp_glycosidase-like_sf"/>
</dbReference>
<dbReference type="Gene3D" id="1.50.10.10">
    <property type="match status" value="1"/>
</dbReference>
<dbReference type="RefSeq" id="WP_068769120.1">
    <property type="nucleotide sequence ID" value="NZ_CP109796.1"/>
</dbReference>
<dbReference type="Proteomes" id="UP000078486">
    <property type="component" value="Unassembled WGS sequence"/>
</dbReference>
<dbReference type="Pfam" id="PF17389">
    <property type="entry name" value="Bac_rhamnosid6H"/>
    <property type="match status" value="1"/>
</dbReference>
<dbReference type="InterPro" id="IPR008928">
    <property type="entry name" value="6-hairpin_glycosidase_sf"/>
</dbReference>
<keyword evidence="3" id="KW-1185">Reference proteome</keyword>
<dbReference type="PANTHER" id="PTHR34987:SF2">
    <property type="entry name" value="B, PUTATIVE (AFU_ORTHOLOGUE AFUA_7G05040)-RELATED"/>
    <property type="match status" value="1"/>
</dbReference>
<feature type="domain" description="Alpha-L-rhamnosidase six-hairpin glycosidase" evidence="1">
    <location>
        <begin position="347"/>
        <end position="671"/>
    </location>
</feature>
<reference evidence="2 3" key="1">
    <citation type="submission" date="2016-01" db="EMBL/GenBank/DDBJ databases">
        <title>High potential of lignocellulose degradation of a new Verrucomicrobia species.</title>
        <authorList>
            <person name="Wang Y."/>
            <person name="Shi Y."/>
            <person name="Qiu Z."/>
            <person name="Liu S."/>
            <person name="Yang H."/>
        </authorList>
    </citation>
    <scope>NUCLEOTIDE SEQUENCE [LARGE SCALE GENOMIC DNA]</scope>
    <source>
        <strain evidence="2 3">TSB47</strain>
    </source>
</reference>
<dbReference type="SUPFAM" id="SSF48208">
    <property type="entry name" value="Six-hairpin glycosidases"/>
    <property type="match status" value="1"/>
</dbReference>
<dbReference type="AlphaFoldDB" id="A0A178IPG5"/>
<sequence length="767" mass="85880">MIAYRCTFNWSGGRLRLHVSADERYELWLDGTRISRGPERGDKWRWYFDTVDITLPAGPHILVARTWHLGKSLAPWAQVSVQPGWLCAPDDPALAPLLGTGAAAWTWKQLDGYTFINPKEQPGATLGAGALERVDGAAFPWGWELGKGEGWKPVVASAPVASGFYLYVYNNVPWMQPAMLGSHSAARWERAHLACLDDNPADDKYVKDRQCGAEMESWRAWIEGRGTLSVPPHVTRRALLYLGDYICVYPSIVVSGGCGSCIKWRWAEALCQTPGNPGDKAPRNEYTGYHMRGMGDEHHPDGGARREFAPLWWRCGLWLEINITTGGEPLLLESLSFESTCHPLPRDGVCETSDHQLNSVLSICERTQQMCAHETYLDCPYYEQLMYAGDTRIQALLGYVTTRDDALQRKALLSFAHSRHNGANLPTSNNPAASGQIIPTFSLLWISMLRDYARWRDNPEFVTSLLPAIRGVLEQWFTFLDERGLAVSPPGWNFIEAVYNDGVFPGCETGSVNASLNWLLAHALSDSAELEYQFGDADVAARHARIGRRLLGAIDPVFWDETRQAYADDAAHTFFSEHAQSLALLHPLLSVRRREQLAATLFDGGNDFIRTSAYFSHYLFLAALNAGRSDIMFQRLAAWRALIDQGFRTTPEYLGRTRSDCHAWSAHPRYHLASGLLGPEPGDWGFASYRLRPSIMPFANLRVRMPHPKGIIEVNADCDSRQLHLRGKAPAGVPGKLILRSRILEIQAGGEPFIFKLEQSELNHVYE</sequence>
<dbReference type="InterPro" id="IPR035396">
    <property type="entry name" value="Bac_rhamnosid6H"/>
</dbReference>
<dbReference type="EMBL" id="LRRQ01000040">
    <property type="protein sequence ID" value="OAM91129.1"/>
    <property type="molecule type" value="Genomic_DNA"/>
</dbReference>
<organism evidence="2 3">
    <name type="scientific">Termitidicoccus mucosus</name>
    <dbReference type="NCBI Taxonomy" id="1184151"/>
    <lineage>
        <taxon>Bacteria</taxon>
        <taxon>Pseudomonadati</taxon>
        <taxon>Verrucomicrobiota</taxon>
        <taxon>Opitutia</taxon>
        <taxon>Opitutales</taxon>
        <taxon>Opitutaceae</taxon>
        <taxon>Termitidicoccus</taxon>
    </lineage>
</organism>
<dbReference type="GO" id="GO:0005975">
    <property type="term" value="P:carbohydrate metabolic process"/>
    <property type="evidence" value="ECO:0007669"/>
    <property type="project" value="InterPro"/>
</dbReference>
<name>A0A178IPG5_9BACT</name>
<evidence type="ECO:0000259" key="1">
    <source>
        <dbReference type="Pfam" id="PF17389"/>
    </source>
</evidence>
<gene>
    <name evidence="2" type="ORF">AW736_04970</name>
</gene>
<evidence type="ECO:0000313" key="2">
    <source>
        <dbReference type="EMBL" id="OAM91129.1"/>
    </source>
</evidence>
<dbReference type="STRING" id="1184151.AW736_04970"/>
<protein>
    <recommendedName>
        <fullName evidence="1">Alpha-L-rhamnosidase six-hairpin glycosidase domain-containing protein</fullName>
    </recommendedName>
</protein>